<protein>
    <submittedName>
        <fullName evidence="2">Uncharacterized protein</fullName>
    </submittedName>
</protein>
<feature type="region of interest" description="Disordered" evidence="1">
    <location>
        <begin position="286"/>
        <end position="311"/>
    </location>
</feature>
<dbReference type="InterPro" id="IPR004244">
    <property type="entry name" value="Transposase_22"/>
</dbReference>
<dbReference type="Proteomes" id="UP001066276">
    <property type="component" value="Chromosome 2_2"/>
</dbReference>
<proteinExistence type="predicted"/>
<evidence type="ECO:0000313" key="2">
    <source>
        <dbReference type="EMBL" id="KAJ1192676.1"/>
    </source>
</evidence>
<gene>
    <name evidence="2" type="ORF">NDU88_001982</name>
</gene>
<dbReference type="EMBL" id="JANPWB010000004">
    <property type="protein sequence ID" value="KAJ1192676.1"/>
    <property type="molecule type" value="Genomic_DNA"/>
</dbReference>
<evidence type="ECO:0000313" key="3">
    <source>
        <dbReference type="Proteomes" id="UP001066276"/>
    </source>
</evidence>
<dbReference type="AlphaFoldDB" id="A0AAV7UVM5"/>
<comment type="caution">
    <text evidence="2">The sequence shown here is derived from an EMBL/GenBank/DDBJ whole genome shotgun (WGS) entry which is preliminary data.</text>
</comment>
<dbReference type="PANTHER" id="PTHR11505">
    <property type="entry name" value="L1 TRANSPOSABLE ELEMENT-RELATED"/>
    <property type="match status" value="1"/>
</dbReference>
<keyword evidence="3" id="KW-1185">Reference proteome</keyword>
<name>A0AAV7UVM5_PLEWA</name>
<organism evidence="2 3">
    <name type="scientific">Pleurodeles waltl</name>
    <name type="common">Iberian ribbed newt</name>
    <dbReference type="NCBI Taxonomy" id="8319"/>
    <lineage>
        <taxon>Eukaryota</taxon>
        <taxon>Metazoa</taxon>
        <taxon>Chordata</taxon>
        <taxon>Craniata</taxon>
        <taxon>Vertebrata</taxon>
        <taxon>Euteleostomi</taxon>
        <taxon>Amphibia</taxon>
        <taxon>Batrachia</taxon>
        <taxon>Caudata</taxon>
        <taxon>Salamandroidea</taxon>
        <taxon>Salamandridae</taxon>
        <taxon>Pleurodelinae</taxon>
        <taxon>Pleurodeles</taxon>
    </lineage>
</organism>
<sequence>MMEQYTTSAPLPQTQTRLGGLVKALEEPATAGEPKRAELLAAVRGTRVAVEGKIEIVAVEVNLLRADLCKVLEKVKVAEGSIWDLQTEVDTFHKQIAQVTSTIGTLGAQLEDSEGRSWRNKVHLLGFSERVEGSTVETFFEQWMRDVLQPEVLSRVFVVERVHRALAAPHQPGAPPMAIIARLLNYKDRDCILRTARETDRAVFENRKISISPVYTNNVQSSRKGFLEVKAKLHAINIRYMLLYQARQKVIAGGKSQFFKHPREVWRWLEIWKCVFQGPAGWSGVGPAGTSGVDGTDWRRSGKGPSLVSAQ</sequence>
<accession>A0AAV7UVM5</accession>
<reference evidence="2" key="1">
    <citation type="journal article" date="2022" name="bioRxiv">
        <title>Sequencing and chromosome-scale assembly of the giantPleurodeles waltlgenome.</title>
        <authorList>
            <person name="Brown T."/>
            <person name="Elewa A."/>
            <person name="Iarovenko S."/>
            <person name="Subramanian E."/>
            <person name="Araus A.J."/>
            <person name="Petzold A."/>
            <person name="Susuki M."/>
            <person name="Suzuki K.-i.T."/>
            <person name="Hayashi T."/>
            <person name="Toyoda A."/>
            <person name="Oliveira C."/>
            <person name="Osipova E."/>
            <person name="Leigh N.D."/>
            <person name="Simon A."/>
            <person name="Yun M.H."/>
        </authorList>
    </citation>
    <scope>NUCLEOTIDE SEQUENCE</scope>
    <source>
        <strain evidence="2">20211129_DDA</strain>
        <tissue evidence="2">Liver</tissue>
    </source>
</reference>
<dbReference type="Gene3D" id="3.30.70.1820">
    <property type="entry name" value="L1 transposable element, RRM domain"/>
    <property type="match status" value="1"/>
</dbReference>
<evidence type="ECO:0000256" key="1">
    <source>
        <dbReference type="SAM" id="MobiDB-lite"/>
    </source>
</evidence>